<dbReference type="Pfam" id="PF19953">
    <property type="entry name" value="EACC1"/>
    <property type="match status" value="1"/>
</dbReference>
<dbReference type="AlphaFoldDB" id="A0A433WPL2"/>
<protein>
    <submittedName>
        <fullName evidence="1">Uncharacterized protein</fullName>
    </submittedName>
</protein>
<dbReference type="Proteomes" id="UP000281028">
    <property type="component" value="Unassembled WGS sequence"/>
</dbReference>
<comment type="caution">
    <text evidence="1">The sequence shown here is derived from an EMBL/GenBank/DDBJ whole genome shotgun (WGS) entry which is preliminary data.</text>
</comment>
<keyword evidence="2" id="KW-1185">Reference proteome</keyword>
<evidence type="ECO:0000313" key="2">
    <source>
        <dbReference type="Proteomes" id="UP000281028"/>
    </source>
</evidence>
<gene>
    <name evidence="1" type="ORF">ECE50_015925</name>
</gene>
<dbReference type="RefSeq" id="WP_127034133.1">
    <property type="nucleotide sequence ID" value="NZ_JAABOK010000002.1"/>
</dbReference>
<evidence type="ECO:0000313" key="1">
    <source>
        <dbReference type="EMBL" id="NSL88329.1"/>
    </source>
</evidence>
<name>A0A433WPL2_9BACT</name>
<dbReference type="InterPro" id="IPR045428">
    <property type="entry name" value="EACC1"/>
</dbReference>
<organism evidence="1 2">
    <name type="scientific">Chitinophaga solisilvae</name>
    <dbReference type="NCBI Taxonomy" id="1233460"/>
    <lineage>
        <taxon>Bacteria</taxon>
        <taxon>Pseudomonadati</taxon>
        <taxon>Bacteroidota</taxon>
        <taxon>Chitinophagia</taxon>
        <taxon>Chitinophagales</taxon>
        <taxon>Chitinophagaceae</taxon>
        <taxon>Chitinophaga</taxon>
    </lineage>
</organism>
<proteinExistence type="predicted"/>
<accession>A0A433WPL2</accession>
<sequence>MHLYFSFPGQTSIRQILFLKELLQSAGTDMADFMISPAASGQMGAGEFFPILAVTVPAGLTIRALATCMVTWLRNTRCDITIRKGDQSVVIRSSRPEELETLVLSVLEKMKETADVIA</sequence>
<dbReference type="EMBL" id="RIAR02000001">
    <property type="protein sequence ID" value="NSL88329.1"/>
    <property type="molecule type" value="Genomic_DNA"/>
</dbReference>
<reference evidence="1" key="1">
    <citation type="submission" date="2020-05" db="EMBL/GenBank/DDBJ databases">
        <title>Chitinophaga laudate sp. nov., isolated from a tropical peat swamp.</title>
        <authorList>
            <person name="Goh C.B.S."/>
            <person name="Lee M.S."/>
            <person name="Parimannan S."/>
            <person name="Pasbakhsh P."/>
            <person name="Yule C.M."/>
            <person name="Rajandas H."/>
            <person name="Loke S."/>
            <person name="Croft L."/>
            <person name="Tan J.B.L."/>
        </authorList>
    </citation>
    <scope>NUCLEOTIDE SEQUENCE</scope>
    <source>
        <strain evidence="1">Mgbs1</strain>
    </source>
</reference>